<keyword evidence="2" id="KW-1185">Reference proteome</keyword>
<dbReference type="InterPro" id="IPR005197">
    <property type="entry name" value="Glyco_hydro_71"/>
</dbReference>
<evidence type="ECO:0000313" key="2">
    <source>
        <dbReference type="Proteomes" id="UP000266272"/>
    </source>
</evidence>
<dbReference type="CDD" id="cd11577">
    <property type="entry name" value="GH71"/>
    <property type="match status" value="1"/>
</dbReference>
<dbReference type="Proteomes" id="UP000266272">
    <property type="component" value="Unassembled WGS sequence"/>
</dbReference>
<accession>A0A395NUR1</accession>
<keyword evidence="1" id="KW-0378">Hydrolase</keyword>
<dbReference type="Gene3D" id="3.20.20.80">
    <property type="entry name" value="Glycosidases"/>
    <property type="match status" value="1"/>
</dbReference>
<dbReference type="AlphaFoldDB" id="A0A395NUR1"/>
<dbReference type="Pfam" id="PF03659">
    <property type="entry name" value="Glyco_hydro_71"/>
    <property type="match status" value="1"/>
</dbReference>
<evidence type="ECO:0000313" key="1">
    <source>
        <dbReference type="EMBL" id="RFU79754.1"/>
    </source>
</evidence>
<dbReference type="OrthoDB" id="4893222at2759"/>
<reference evidence="1 2" key="1">
    <citation type="journal article" date="2018" name="PLoS Pathog.">
        <title>Evolution of structural diversity of trichothecenes, a family of toxins produced by plant pathogenic and entomopathogenic fungi.</title>
        <authorList>
            <person name="Proctor R.H."/>
            <person name="McCormick S.P."/>
            <person name="Kim H.S."/>
            <person name="Cardoza R.E."/>
            <person name="Stanley A.M."/>
            <person name="Lindo L."/>
            <person name="Kelly A."/>
            <person name="Brown D.W."/>
            <person name="Lee T."/>
            <person name="Vaughan M.M."/>
            <person name="Alexander N.J."/>
            <person name="Busman M."/>
            <person name="Gutierrez S."/>
        </authorList>
    </citation>
    <scope>NUCLEOTIDE SEQUENCE [LARGE SCALE GENOMIC DNA]</scope>
    <source>
        <strain evidence="1 2">IBT 40837</strain>
    </source>
</reference>
<name>A0A395NUR1_TRIAR</name>
<dbReference type="EMBL" id="PXOA01000140">
    <property type="protein sequence ID" value="RFU79754.1"/>
    <property type="molecule type" value="Genomic_DNA"/>
</dbReference>
<sequence length="171" mass="19875">MVFTFEGPESASDWHDNNARTGCFFVLAIHLSGPGCLRARLADGLFSWAGWPNENTDMDTFVDASYMQFLNGMPYMMPISPWFYTNLPGYNKNWLWRGDDLWYDRWQQALFLRPEFIEIISWNDYGESHYIGPVRGNALGAINTVRAPFNYVTGMPHDAWRQFFDGQCCRD</sequence>
<dbReference type="STRING" id="490622.A0A395NUR1"/>
<gene>
    <name evidence="1" type="ORF">TARUN_2465</name>
</gene>
<dbReference type="GO" id="GO:0051118">
    <property type="term" value="F:glucan endo-1,3-alpha-glucosidase activity"/>
    <property type="evidence" value="ECO:0007669"/>
    <property type="project" value="InterPro"/>
</dbReference>
<organism evidence="1 2">
    <name type="scientific">Trichoderma arundinaceum</name>
    <dbReference type="NCBI Taxonomy" id="490622"/>
    <lineage>
        <taxon>Eukaryota</taxon>
        <taxon>Fungi</taxon>
        <taxon>Dikarya</taxon>
        <taxon>Ascomycota</taxon>
        <taxon>Pezizomycotina</taxon>
        <taxon>Sordariomycetes</taxon>
        <taxon>Hypocreomycetidae</taxon>
        <taxon>Hypocreales</taxon>
        <taxon>Hypocreaceae</taxon>
        <taxon>Trichoderma</taxon>
    </lineage>
</organism>
<comment type="caution">
    <text evidence="1">The sequence shown here is derived from an EMBL/GenBank/DDBJ whole genome shotgun (WGS) entry which is preliminary data.</text>
</comment>
<proteinExistence type="predicted"/>
<protein>
    <submittedName>
        <fullName evidence="1">Glycoside hydrolase, family 71</fullName>
    </submittedName>
</protein>